<sequence>MPTTICEVLVLACDGTGAVPISNRFSGSGDIFGRYCKTRAPGGRSNPDIVIGKRVHASHSIRRRKKKMNGKKILAIACAALTSVSMLLPVSVAVANTADAPLDGAAATSTERRAEAAKEAVKLQRELLEQSAQTLNSVAPTAEDPNAPDAWNQGTDTGMKDLPASVAGISSMTDDTVRGVNLTSYQAEKSAGVKFHDFDGNEIDDNGLMQLLKDSGVNYVLLKVAVNPADANGNTYGGGNPTLDNALKTAKAAQANGLKVNIQFLYSDFYTSKTVQKLPKGWPTAKDETKLVAKVSDYTAQALSTLKAGGVVPDMVTIGNEISSPYYDDDKALQGGFLGADNWKSIAALIEAASKSVSANSADTLIAVGTSSVTPVLVTTYVDMLKYYKVDYDVLGTKVYAAYDDLSALAQTRQMVSEEYGKSLAVLDTLYPFTQYDSDGQSNTTGGADIVKNGGELTPQGQADYMRKLYKSIVSAKNNANGAGVFYGDATWIAVKAGLWYATDNWNAANDYGTGWVSKYAAGYVDYANNGGASQQDDTTLFDDLGQPLQSLKMFAQLAAANPADSDLVPEAQDSYASGADTGATKETASVEPIPTVTEDTIRGADVSSYQALYDAGVRFKNFDGKEESLFKILKDNGMNWVRLRLFNDPYDAQGRSYGGGNNDLENVTEMAKEATKYGLKVNVDIHYNDFYASSWRTPKAWKNHSYSQLKTDVYDFTAKFMQTMNDNGVDLGMVQIGNESNCGLLGVTVCSNGYSFDKDPNWERLVELMNEASKAIRKYSPKTQIAVHMMYSDSWTVGVIAKNFQQYKLDYDVFGMTYYPFWSAGSDGTDPKDGMAALVKSEKVITETYKKKFAVVEFSQPFTMQDSDGFANNLVDGGVSDYAASAQGQADVIHDIMETVTTADGGTDLGLGAFYWEPAWIAVVAGTNHWQINRTYSNDYGTGWASEYSKDNDPNNTEYDSWGASGWDNQALFDDHGYPLQSLRAFSQIIADRTITFDTQGGSDVAAVSVKDGGIAAAPAAPTRAGYTFAGWATDKEGKEPFDFTKPVTADVTLYAQWTVNSYTIRFHLNDGAVNDQTVDQKVSYGVSVTLRENTFSRKDWQFAGWNTKADSTGDSYQDKQSVRNLVPTANGVFDLYAKWTPDVTAITVTAAPEHTAYHVGDVFDTAGLAVAATLADGSQRELSSGEYTVSKPELNTVGTKTVTVTYVADTTKTTTFTITVAEADRSSLQASLAKADQLNESDYTADSWKEFIIVRDAVHKVADDEQSTPAQLSKAASDLAQATSKLVRAFTVRFDSRGGSSTSEQKVAEGGKASKPKDPTRDDYVFVGWTTDADGRNAYDFDTAVTADVQLYAQWKNIVSVAAPQTVTTPARKAPVLPSTVQATWSNGQTTNEKVVWDSFSKTQYAKVGGFDVHGSVSGWSDGVTVHVDVALGTGTFAIATALSGTERVLDIPGGSKKARANVQLYTRNTTDAQKYRVTALKNGNYTIVNQGSRLPLAYPLHATNGSRIEQREASDTYGTEWKIVAAENGTFAIRPVADGLEGMSLDVPGAKNANGSMLQLYAFTQNGQNLAQRWKFVDATSPREKLDRLADEHRDDLKNGTYTIATSNKSSQVLDVAAGSKNNGANVQLYASNRTDAQAWIVSHDADGYVTFTNAKSGKVLDIAGAAAKSGANVQQYASNRTYAQKWIAVKSGSVFKLVSGVSPDLVLDVAGASTKNGTNVQIWSSNNSGAQRWIFTTTKTLRGRLDAFAKDHAGDVADGTYEIVSTAKDSMRVDVAGGSKKNGANVQLYTANGTSAQKWKVTHDGKGYVTLTNVKSGKVLDVAGAGTGKGANIQQYQSNKSYAQKWILTKDSRGRVVLYSALAENMAVDVSGGSRNNGANIQLWSYNGSSAQRWTLKK</sequence>
<proteinExistence type="inferred from homology"/>
<dbReference type="CDD" id="cd00161">
    <property type="entry name" value="beta-trefoil_Ricin-like"/>
    <property type="match status" value="3"/>
</dbReference>
<comment type="similarity">
    <text evidence="2 5">Belongs to the glycosyl hydrolase 53 family.</text>
</comment>
<protein>
    <recommendedName>
        <fullName evidence="5">Arabinogalactan endo-beta-1,4-galactanase</fullName>
        <ecNumber evidence="5">3.2.1.89</ecNumber>
    </recommendedName>
</protein>
<evidence type="ECO:0000259" key="9">
    <source>
        <dbReference type="SMART" id="SM00458"/>
    </source>
</evidence>
<organism evidence="10 11">
    <name type="scientific">Bifidobacterium aerophilum</name>
    <dbReference type="NCBI Taxonomy" id="1798155"/>
    <lineage>
        <taxon>Bacteria</taxon>
        <taxon>Bacillati</taxon>
        <taxon>Actinomycetota</taxon>
        <taxon>Actinomycetes</taxon>
        <taxon>Bifidobacteriales</taxon>
        <taxon>Bifidobacteriaceae</taxon>
        <taxon>Bifidobacterium</taxon>
    </lineage>
</organism>
<keyword evidence="8" id="KW-0812">Transmembrane</keyword>
<evidence type="ECO:0000256" key="4">
    <source>
        <dbReference type="ARBA" id="ARBA00023295"/>
    </source>
</evidence>
<dbReference type="Gene3D" id="2.60.40.4270">
    <property type="entry name" value="Listeria-Bacteroides repeat domain"/>
    <property type="match status" value="3"/>
</dbReference>
<dbReference type="SMART" id="SM00458">
    <property type="entry name" value="RICIN"/>
    <property type="match status" value="3"/>
</dbReference>
<dbReference type="SUPFAM" id="SSF51445">
    <property type="entry name" value="(Trans)glycosidases"/>
    <property type="match status" value="2"/>
</dbReference>
<evidence type="ECO:0000256" key="2">
    <source>
        <dbReference type="ARBA" id="ARBA00010687"/>
    </source>
</evidence>
<comment type="caution">
    <text evidence="10">The sequence shown here is derived from an EMBL/GenBank/DDBJ whole genome shotgun (WGS) entry which is preliminary data.</text>
</comment>
<evidence type="ECO:0000256" key="1">
    <source>
        <dbReference type="ARBA" id="ARBA00004196"/>
    </source>
</evidence>
<evidence type="ECO:0000256" key="5">
    <source>
        <dbReference type="RuleBase" id="RU361192"/>
    </source>
</evidence>
<gene>
    <name evidence="10" type="ORF">GFD25_08140</name>
</gene>
<dbReference type="InterPro" id="IPR022038">
    <property type="entry name" value="Ig-like_bact"/>
</dbReference>
<feature type="domain" description="Ricin B lectin" evidence="9">
    <location>
        <begin position="1765"/>
        <end position="1901"/>
    </location>
</feature>
<evidence type="ECO:0000313" key="10">
    <source>
        <dbReference type="EMBL" id="NEG89950.1"/>
    </source>
</evidence>
<evidence type="ECO:0000256" key="3">
    <source>
        <dbReference type="ARBA" id="ARBA00022801"/>
    </source>
</evidence>
<dbReference type="InterPro" id="IPR017853">
    <property type="entry name" value="GH"/>
</dbReference>
<reference evidence="10 11" key="1">
    <citation type="submission" date="2019-10" db="EMBL/GenBank/DDBJ databases">
        <title>Bifidobacterium from non-human primates.</title>
        <authorList>
            <person name="Modesto M."/>
        </authorList>
    </citation>
    <scope>NUCLEOTIDE SEQUENCE [LARGE SCALE GENOMIC DNA]</scope>
    <source>
        <strain evidence="10 11">TRE17</strain>
    </source>
</reference>
<dbReference type="Pfam" id="PF07745">
    <property type="entry name" value="Glyco_hydro_53"/>
    <property type="match status" value="2"/>
</dbReference>
<dbReference type="GO" id="GO:0031218">
    <property type="term" value="F:arabinogalactan endo-1,4-beta-galactosidase activity"/>
    <property type="evidence" value="ECO:0007669"/>
    <property type="project" value="UniProtKB-EC"/>
</dbReference>
<dbReference type="EC" id="3.2.1.89" evidence="5"/>
<feature type="coiled-coil region" evidence="6">
    <location>
        <begin position="106"/>
        <end position="133"/>
    </location>
</feature>
<feature type="domain" description="Ricin B lectin" evidence="9">
    <location>
        <begin position="1438"/>
        <end position="1580"/>
    </location>
</feature>
<dbReference type="InterPro" id="IPR000772">
    <property type="entry name" value="Ricin_B_lectin"/>
</dbReference>
<dbReference type="GO" id="GO:0045490">
    <property type="term" value="P:pectin catabolic process"/>
    <property type="evidence" value="ECO:0007669"/>
    <property type="project" value="TreeGrafter"/>
</dbReference>
<dbReference type="SUPFAM" id="SSF50370">
    <property type="entry name" value="Ricin B-like lectins"/>
    <property type="match status" value="3"/>
</dbReference>
<dbReference type="Proteomes" id="UP000469194">
    <property type="component" value="Unassembled WGS sequence"/>
</dbReference>
<evidence type="ECO:0000256" key="8">
    <source>
        <dbReference type="SAM" id="Phobius"/>
    </source>
</evidence>
<dbReference type="InterPro" id="IPR013378">
    <property type="entry name" value="InlB-like_B-rpt"/>
</dbReference>
<dbReference type="PANTHER" id="PTHR34983">
    <property type="entry name" value="ARABINOGALACTAN ENDO-BETA-1,4-GALACTANASE A"/>
    <property type="match status" value="1"/>
</dbReference>
<dbReference type="Pfam" id="PF07523">
    <property type="entry name" value="Big_3"/>
    <property type="match status" value="1"/>
</dbReference>
<dbReference type="Pfam" id="PF14200">
    <property type="entry name" value="RicinB_lectin_2"/>
    <property type="match status" value="4"/>
</dbReference>
<dbReference type="Gene3D" id="1.20.1270.70">
    <property type="entry name" value="Designed single chain three-helix bundle"/>
    <property type="match status" value="1"/>
</dbReference>
<dbReference type="GO" id="GO:0030313">
    <property type="term" value="C:cell envelope"/>
    <property type="evidence" value="ECO:0007669"/>
    <property type="project" value="UniProtKB-SubCell"/>
</dbReference>
<dbReference type="EMBL" id="WHZW01000016">
    <property type="protein sequence ID" value="NEG89950.1"/>
    <property type="molecule type" value="Genomic_DNA"/>
</dbReference>
<accession>A0A6N9Z6B4</accession>
<dbReference type="PROSITE" id="PS50231">
    <property type="entry name" value="RICIN_B_LECTIN"/>
    <property type="match status" value="3"/>
</dbReference>
<comment type="catalytic activity">
    <reaction evidence="5">
        <text>The enzyme specifically hydrolyzes (1-&gt;4)-beta-D-galactosidic linkages in type I arabinogalactans.</text>
        <dbReference type="EC" id="3.2.1.89"/>
    </reaction>
</comment>
<keyword evidence="11" id="KW-1185">Reference proteome</keyword>
<dbReference type="Pfam" id="PF09479">
    <property type="entry name" value="Flg_new"/>
    <property type="match status" value="3"/>
</dbReference>
<feature type="domain" description="Ricin B lectin" evidence="9">
    <location>
        <begin position="1603"/>
        <end position="1740"/>
    </location>
</feature>
<dbReference type="Gene3D" id="2.60.40.3630">
    <property type="match status" value="1"/>
</dbReference>
<dbReference type="PANTHER" id="PTHR34983:SF2">
    <property type="entry name" value="ENDO-BETA-1,4-GALACTANASE"/>
    <property type="match status" value="1"/>
</dbReference>
<evidence type="ECO:0000256" key="7">
    <source>
        <dbReference type="SAM" id="MobiDB-lite"/>
    </source>
</evidence>
<feature type="region of interest" description="Disordered" evidence="7">
    <location>
        <begin position="1298"/>
        <end position="1323"/>
    </location>
</feature>
<dbReference type="Gene3D" id="3.20.20.80">
    <property type="entry name" value="Glycosidases"/>
    <property type="match status" value="2"/>
</dbReference>
<dbReference type="InterPro" id="IPR035992">
    <property type="entry name" value="Ricin_B-like_lectins"/>
</dbReference>
<comment type="subcellular location">
    <subcellularLocation>
        <location evidence="1">Cell envelope</location>
    </subcellularLocation>
</comment>
<dbReference type="NCBIfam" id="TIGR02543">
    <property type="entry name" value="List_Bact_rpt"/>
    <property type="match status" value="2"/>
</dbReference>
<evidence type="ECO:0000256" key="6">
    <source>
        <dbReference type="SAM" id="Coils"/>
    </source>
</evidence>
<evidence type="ECO:0000313" key="11">
    <source>
        <dbReference type="Proteomes" id="UP000469194"/>
    </source>
</evidence>
<dbReference type="Pfam" id="PF07532">
    <property type="entry name" value="Big_4"/>
    <property type="match status" value="1"/>
</dbReference>
<dbReference type="InterPro" id="IPR011683">
    <property type="entry name" value="Glyco_hydro_53"/>
</dbReference>
<keyword evidence="8" id="KW-1133">Transmembrane helix</keyword>
<name>A0A6N9Z6B4_9BIFI</name>
<keyword evidence="4 5" id="KW-0326">Glycosidase</keyword>
<dbReference type="InterPro" id="IPR011081">
    <property type="entry name" value="Big_4"/>
</dbReference>
<keyword evidence="8" id="KW-0472">Membrane</keyword>
<feature type="transmembrane region" description="Helical" evidence="8">
    <location>
        <begin position="73"/>
        <end position="95"/>
    </location>
</feature>
<keyword evidence="6" id="KW-0175">Coiled coil</keyword>
<keyword evidence="3 5" id="KW-0378">Hydrolase</keyword>
<dbReference type="Gene3D" id="2.80.10.50">
    <property type="match status" value="7"/>
</dbReference>
<dbReference type="GO" id="GO:0015926">
    <property type="term" value="F:glucosidase activity"/>
    <property type="evidence" value="ECO:0007669"/>
    <property type="project" value="InterPro"/>
</dbReference>
<dbReference type="InterPro" id="IPR042229">
    <property type="entry name" value="Listeria/Bacterioides_rpt_sf"/>
</dbReference>